<dbReference type="EMBL" id="FOTK01000089">
    <property type="protein sequence ID" value="SFM96914.1"/>
    <property type="molecule type" value="Genomic_DNA"/>
</dbReference>
<accession>A0A1I4V6X2</accession>
<organism evidence="1 2">
    <name type="scientific">Methylobacterium pseudosasicola</name>
    <dbReference type="NCBI Taxonomy" id="582667"/>
    <lineage>
        <taxon>Bacteria</taxon>
        <taxon>Pseudomonadati</taxon>
        <taxon>Pseudomonadota</taxon>
        <taxon>Alphaproteobacteria</taxon>
        <taxon>Hyphomicrobiales</taxon>
        <taxon>Methylobacteriaceae</taxon>
        <taxon>Methylobacterium</taxon>
    </lineage>
</organism>
<gene>
    <name evidence="1" type="ORF">SAMN05192568_10893</name>
</gene>
<evidence type="ECO:0008006" key="3">
    <source>
        <dbReference type="Google" id="ProtNLM"/>
    </source>
</evidence>
<dbReference type="OrthoDB" id="7510885at2"/>
<dbReference type="Proteomes" id="UP000199048">
    <property type="component" value="Unassembled WGS sequence"/>
</dbReference>
<sequence>MSDAPPRAPGELAEIDPAWFVLAKMRINLSAGNGIRLSKDELEKLAASPIGPLMDAARAYGAGTAGEVMPDPRLMRGAELALRASGDGGEAKGWRPIETAPMTTDPILVAGLVFADDDWNSGYLGFWRDAPAHKARERYSCIGYMVQPASGHRCVGHRNGPINVTHWMPLPDPPALSSPTKIEGADEL</sequence>
<evidence type="ECO:0000313" key="2">
    <source>
        <dbReference type="Proteomes" id="UP000199048"/>
    </source>
</evidence>
<protein>
    <recommendedName>
        <fullName evidence="3">DUF551 domain-containing protein</fullName>
    </recommendedName>
</protein>
<dbReference type="AlphaFoldDB" id="A0A1I4V6X2"/>
<dbReference type="RefSeq" id="WP_092047365.1">
    <property type="nucleotide sequence ID" value="NZ_FOTK01000089.1"/>
</dbReference>
<name>A0A1I4V6X2_9HYPH</name>
<proteinExistence type="predicted"/>
<dbReference type="STRING" id="582667.SAMN05192568_10893"/>
<reference evidence="2" key="1">
    <citation type="submission" date="2016-10" db="EMBL/GenBank/DDBJ databases">
        <authorList>
            <person name="Varghese N."/>
            <person name="Submissions S."/>
        </authorList>
    </citation>
    <scope>NUCLEOTIDE SEQUENCE [LARGE SCALE GENOMIC DNA]</scope>
    <source>
        <strain evidence="2">BL36</strain>
    </source>
</reference>
<keyword evidence="2" id="KW-1185">Reference proteome</keyword>
<evidence type="ECO:0000313" key="1">
    <source>
        <dbReference type="EMBL" id="SFM96914.1"/>
    </source>
</evidence>